<evidence type="ECO:0000313" key="3">
    <source>
        <dbReference type="Proteomes" id="UP000636709"/>
    </source>
</evidence>
<feature type="compositionally biased region" description="Polar residues" evidence="1">
    <location>
        <begin position="263"/>
        <end position="278"/>
    </location>
</feature>
<evidence type="ECO:0000256" key="1">
    <source>
        <dbReference type="SAM" id="MobiDB-lite"/>
    </source>
</evidence>
<gene>
    <name evidence="2" type="ORF">HU200_047381</name>
</gene>
<protein>
    <submittedName>
        <fullName evidence="2">Uncharacterized protein</fullName>
    </submittedName>
</protein>
<organism evidence="2 3">
    <name type="scientific">Digitaria exilis</name>
    <dbReference type="NCBI Taxonomy" id="1010633"/>
    <lineage>
        <taxon>Eukaryota</taxon>
        <taxon>Viridiplantae</taxon>
        <taxon>Streptophyta</taxon>
        <taxon>Embryophyta</taxon>
        <taxon>Tracheophyta</taxon>
        <taxon>Spermatophyta</taxon>
        <taxon>Magnoliopsida</taxon>
        <taxon>Liliopsida</taxon>
        <taxon>Poales</taxon>
        <taxon>Poaceae</taxon>
        <taxon>PACMAD clade</taxon>
        <taxon>Panicoideae</taxon>
        <taxon>Panicodae</taxon>
        <taxon>Paniceae</taxon>
        <taxon>Anthephorinae</taxon>
        <taxon>Digitaria</taxon>
    </lineage>
</organism>
<reference evidence="2" key="1">
    <citation type="submission" date="2020-07" db="EMBL/GenBank/DDBJ databases">
        <title>Genome sequence and genetic diversity analysis of an under-domesticated orphan crop, white fonio (Digitaria exilis).</title>
        <authorList>
            <person name="Bennetzen J.L."/>
            <person name="Chen S."/>
            <person name="Ma X."/>
            <person name="Wang X."/>
            <person name="Yssel A.E.J."/>
            <person name="Chaluvadi S.R."/>
            <person name="Johnson M."/>
            <person name="Gangashetty P."/>
            <person name="Hamidou F."/>
            <person name="Sanogo M.D."/>
            <person name="Zwaenepoel A."/>
            <person name="Wallace J."/>
            <person name="Van De Peer Y."/>
            <person name="Van Deynze A."/>
        </authorList>
    </citation>
    <scope>NUCLEOTIDE SEQUENCE</scope>
    <source>
        <tissue evidence="2">Leaves</tissue>
    </source>
</reference>
<feature type="region of interest" description="Disordered" evidence="1">
    <location>
        <begin position="498"/>
        <end position="523"/>
    </location>
</feature>
<dbReference type="EMBL" id="JACEFO010002177">
    <property type="protein sequence ID" value="KAF8675885.1"/>
    <property type="molecule type" value="Genomic_DNA"/>
</dbReference>
<feature type="region of interest" description="Disordered" evidence="1">
    <location>
        <begin position="535"/>
        <end position="590"/>
    </location>
</feature>
<feature type="region of interest" description="Disordered" evidence="1">
    <location>
        <begin position="258"/>
        <end position="280"/>
    </location>
</feature>
<dbReference type="Proteomes" id="UP000636709">
    <property type="component" value="Unassembled WGS sequence"/>
</dbReference>
<feature type="compositionally biased region" description="Basic and acidic residues" evidence="1">
    <location>
        <begin position="110"/>
        <end position="125"/>
    </location>
</feature>
<comment type="caution">
    <text evidence="2">The sequence shown here is derived from an EMBL/GenBank/DDBJ whole genome shotgun (WGS) entry which is preliminary data.</text>
</comment>
<feature type="compositionally biased region" description="Basic and acidic residues" evidence="1">
    <location>
        <begin position="548"/>
        <end position="559"/>
    </location>
</feature>
<proteinExistence type="predicted"/>
<feature type="region of interest" description="Disordered" evidence="1">
    <location>
        <begin position="96"/>
        <end position="125"/>
    </location>
</feature>
<evidence type="ECO:0000313" key="2">
    <source>
        <dbReference type="EMBL" id="KAF8675885.1"/>
    </source>
</evidence>
<dbReference type="AlphaFoldDB" id="A0A835B2K1"/>
<keyword evidence="3" id="KW-1185">Reference proteome</keyword>
<sequence length="676" mass="72990">MVTAALCHETRRSSGGITRAARVTHRAARRLHAPDHGHACRRTASVMGPRSTVAVAAGRWHGAPPRLRRPIRSVGPSFPVFSALLCRAVAGRSAARERAHSAGQRQRSQLGRDRSASASKHQAERERDQLRCELLLNGWLESSDSVPARWLAAVLPRLCCVPQINVLSGRPALPFINRLVVCVSEGPGTLMRIMLFDTRRITIIYRQHRLGRFWTHPSPDGPHADAPWEISQESAGGFGQEEDAKVPSYGPVRRIASYPPPNTNQNHTCNGRSRSNATLRRYQPRRSRLARQLPAAGARPAQKVACLHGCTWGVRAWARWDVCVYYDMTVTETEWHQLDRAAVPPRRALPGGVCMQRRGGLLLLLAPGIDTQRKLAASTYVDVDGRTYSGLVIAALPDCRRTCHGESATQTLPVGWRGRWLGPGGGEEVWAVEWRGDIRARTPLFSAQLLLVLCEVEACGPEAADAEIHEVTTGASLSTGTAHHTTTDPLPAFPAAASASLVRGPPPPAPNCDSDPAPPRRARSLGATGAFAADAHCHGAPAPTRQRRAAEASWRRDAAEPVPARSGAAAHVPRRAPPRAATLPPPPPPRYKAPLSVVALASSRGRISRAHISNSSNFFFYLEEARASLLAVSYLIQGGSIASPTGAVYAAPCARGRMAETDSDDDDDDYDCAPAA</sequence>
<name>A0A835B2K1_9POAL</name>
<accession>A0A835B2K1</accession>